<evidence type="ECO:0000313" key="7">
    <source>
        <dbReference type="EMBL" id="PMD68222.1"/>
    </source>
</evidence>
<comment type="caution">
    <text evidence="7">The sequence shown here is derived from an EMBL/GenBank/DDBJ whole genome shotgun (WGS) entry which is preliminary data.</text>
</comment>
<keyword evidence="8" id="KW-1185">Reference proteome</keyword>
<evidence type="ECO:0000256" key="4">
    <source>
        <dbReference type="ARBA" id="ARBA00022989"/>
    </source>
</evidence>
<dbReference type="PANTHER" id="PTHR10057">
    <property type="entry name" value="PERIPHERAL-TYPE BENZODIAZEPINE RECEPTOR"/>
    <property type="match status" value="1"/>
</dbReference>
<comment type="similarity">
    <text evidence="2">Belongs to the TspO/BZRP family.</text>
</comment>
<name>A0A2N7AS99_9LACO</name>
<feature type="transmembrane region" description="Helical" evidence="6">
    <location>
        <begin position="84"/>
        <end position="101"/>
    </location>
</feature>
<evidence type="ECO:0000256" key="6">
    <source>
        <dbReference type="SAM" id="Phobius"/>
    </source>
</evidence>
<gene>
    <name evidence="7" type="ORF">CBP76_10380</name>
</gene>
<keyword evidence="3 6" id="KW-0812">Transmembrane</keyword>
<dbReference type="RefSeq" id="WP_102196803.1">
    <property type="nucleotide sequence ID" value="NZ_NIPR01000050.1"/>
</dbReference>
<dbReference type="GO" id="GO:0033013">
    <property type="term" value="P:tetrapyrrole metabolic process"/>
    <property type="evidence" value="ECO:0007669"/>
    <property type="project" value="UniProtKB-ARBA"/>
</dbReference>
<reference evidence="7 8" key="1">
    <citation type="submission" date="2017-05" db="EMBL/GenBank/DDBJ databases">
        <title>Lactobacillus nurukis nov., sp. nov., isolated from nuruk.</title>
        <authorList>
            <person name="Kim S.-J."/>
        </authorList>
    </citation>
    <scope>NUCLEOTIDE SEQUENCE [LARGE SCALE GENOMIC DNA]</scope>
    <source>
        <strain evidence="7 8">SYF10-1a</strain>
    </source>
</reference>
<evidence type="ECO:0000256" key="3">
    <source>
        <dbReference type="ARBA" id="ARBA00022692"/>
    </source>
</evidence>
<dbReference type="Proteomes" id="UP000235649">
    <property type="component" value="Unassembled WGS sequence"/>
</dbReference>
<dbReference type="InterPro" id="IPR004307">
    <property type="entry name" value="TspO_MBR"/>
</dbReference>
<dbReference type="FunFam" id="1.20.1260.100:FF:000001">
    <property type="entry name" value="translocator protein 2"/>
    <property type="match status" value="1"/>
</dbReference>
<dbReference type="Pfam" id="PF03073">
    <property type="entry name" value="TspO_MBR"/>
    <property type="match status" value="1"/>
</dbReference>
<evidence type="ECO:0000256" key="5">
    <source>
        <dbReference type="ARBA" id="ARBA00023136"/>
    </source>
</evidence>
<feature type="transmembrane region" description="Helical" evidence="6">
    <location>
        <begin position="138"/>
        <end position="159"/>
    </location>
</feature>
<keyword evidence="5 6" id="KW-0472">Membrane</keyword>
<dbReference type="CDD" id="cd15904">
    <property type="entry name" value="TSPO_MBR"/>
    <property type="match status" value="1"/>
</dbReference>
<sequence>MSKLFNKANLIKLIVFIIIVEGIGSISSLISGNISGKYMALNLPPLSPPSYLFGIVWPILYLLIATSGYLVTFSDKPFKYKLNPTLLFYFQLLLNFIWSIVFFNKLYLIGLIIIIVLDLIVILYIIESYQISKVASYLFIPYILWILFATYLTIGVTILN</sequence>
<organism evidence="7 8">
    <name type="scientific">Companilactobacillus nuruki</name>
    <dbReference type="NCBI Taxonomy" id="1993540"/>
    <lineage>
        <taxon>Bacteria</taxon>
        <taxon>Bacillati</taxon>
        <taxon>Bacillota</taxon>
        <taxon>Bacilli</taxon>
        <taxon>Lactobacillales</taxon>
        <taxon>Lactobacillaceae</taxon>
        <taxon>Companilactobacillus</taxon>
    </lineage>
</organism>
<feature type="transmembrane region" description="Helical" evidence="6">
    <location>
        <begin position="12"/>
        <end position="31"/>
    </location>
</feature>
<dbReference type="OrthoDB" id="9795496at2"/>
<accession>A0A2N7AS99</accession>
<dbReference type="PIRSF" id="PIRSF005859">
    <property type="entry name" value="PBR"/>
    <property type="match status" value="1"/>
</dbReference>
<keyword evidence="4 6" id="KW-1133">Transmembrane helix</keyword>
<dbReference type="InterPro" id="IPR038330">
    <property type="entry name" value="TspO/MBR-related_sf"/>
</dbReference>
<proteinExistence type="inferred from homology"/>
<comment type="subcellular location">
    <subcellularLocation>
        <location evidence="1">Membrane</location>
        <topology evidence="1">Multi-pass membrane protein</topology>
    </subcellularLocation>
</comment>
<dbReference type="EMBL" id="NIPR01000050">
    <property type="protein sequence ID" value="PMD68222.1"/>
    <property type="molecule type" value="Genomic_DNA"/>
</dbReference>
<feature type="transmembrane region" description="Helical" evidence="6">
    <location>
        <begin position="107"/>
        <end position="126"/>
    </location>
</feature>
<dbReference type="PANTHER" id="PTHR10057:SF0">
    <property type="entry name" value="TRANSLOCATOR PROTEIN"/>
    <property type="match status" value="1"/>
</dbReference>
<evidence type="ECO:0000256" key="1">
    <source>
        <dbReference type="ARBA" id="ARBA00004141"/>
    </source>
</evidence>
<protein>
    <submittedName>
        <fullName evidence="7">Sensory protein</fullName>
    </submittedName>
</protein>
<feature type="transmembrane region" description="Helical" evidence="6">
    <location>
        <begin position="51"/>
        <end position="72"/>
    </location>
</feature>
<dbReference type="Gene3D" id="1.20.1260.100">
    <property type="entry name" value="TspO/MBR protein"/>
    <property type="match status" value="1"/>
</dbReference>
<evidence type="ECO:0000313" key="8">
    <source>
        <dbReference type="Proteomes" id="UP000235649"/>
    </source>
</evidence>
<dbReference type="GO" id="GO:0016020">
    <property type="term" value="C:membrane"/>
    <property type="evidence" value="ECO:0007669"/>
    <property type="project" value="UniProtKB-SubCell"/>
</dbReference>
<dbReference type="AlphaFoldDB" id="A0A2N7AS99"/>
<evidence type="ECO:0000256" key="2">
    <source>
        <dbReference type="ARBA" id="ARBA00007524"/>
    </source>
</evidence>